<dbReference type="InterPro" id="IPR011042">
    <property type="entry name" value="6-blade_b-propeller_TolB-like"/>
</dbReference>
<gene>
    <name evidence="1" type="ORF">FHG12_15065</name>
</gene>
<accession>A0A5B8A425</accession>
<evidence type="ECO:0000313" key="1">
    <source>
        <dbReference type="EMBL" id="QDA61333.1"/>
    </source>
</evidence>
<evidence type="ECO:0000313" key="2">
    <source>
        <dbReference type="Proteomes" id="UP000305398"/>
    </source>
</evidence>
<dbReference type="OrthoDB" id="8584394at2"/>
<dbReference type="RefSeq" id="WP_139516507.1">
    <property type="nucleotide sequence ID" value="NZ_CP040896.1"/>
</dbReference>
<keyword evidence="2" id="KW-1185">Reference proteome</keyword>
<dbReference type="Proteomes" id="UP000305398">
    <property type="component" value="Chromosome"/>
</dbReference>
<name>A0A5B8A425_9BACT</name>
<protein>
    <submittedName>
        <fullName evidence="1">Gluconolaconase</fullName>
    </submittedName>
</protein>
<organism evidence="1 2">
    <name type="scientific">Hymenobacter jejuensis</name>
    <dbReference type="NCBI Taxonomy" id="2502781"/>
    <lineage>
        <taxon>Bacteria</taxon>
        <taxon>Pseudomonadati</taxon>
        <taxon>Bacteroidota</taxon>
        <taxon>Cytophagia</taxon>
        <taxon>Cytophagales</taxon>
        <taxon>Hymenobacteraceae</taxon>
        <taxon>Hymenobacter</taxon>
    </lineage>
</organism>
<dbReference type="SUPFAM" id="SSF63829">
    <property type="entry name" value="Calcium-dependent phosphotriesterase"/>
    <property type="match status" value="1"/>
</dbReference>
<dbReference type="PANTHER" id="PTHR31460:SF3">
    <property type="entry name" value="MESOCENTIN"/>
    <property type="match status" value="1"/>
</dbReference>
<dbReference type="EMBL" id="CP040896">
    <property type="protein sequence ID" value="QDA61333.1"/>
    <property type="molecule type" value="Genomic_DNA"/>
</dbReference>
<dbReference type="PANTHER" id="PTHR31460">
    <property type="match status" value="1"/>
</dbReference>
<dbReference type="AlphaFoldDB" id="A0A5B8A425"/>
<proteinExistence type="predicted"/>
<dbReference type="KEGG" id="hyj:FHG12_15065"/>
<dbReference type="Gene3D" id="2.120.10.30">
    <property type="entry name" value="TolB, C-terminal domain"/>
    <property type="match status" value="1"/>
</dbReference>
<reference evidence="1 2" key="1">
    <citation type="submission" date="2019-06" db="EMBL/GenBank/DDBJ databases">
        <authorList>
            <person name="Srinivasan S."/>
        </authorList>
    </citation>
    <scope>NUCLEOTIDE SEQUENCE [LARGE SCALE GENOMIC DNA]</scope>
    <source>
        <strain evidence="1 2">17J68-5</strain>
    </source>
</reference>
<dbReference type="InterPro" id="IPR053224">
    <property type="entry name" value="Sensory_adhesion_molecule"/>
</dbReference>
<sequence length="328" mass="34452">MALLLVPACTEDSDITPLVLGADVIKFTQDGLYPEGVQYDTQRKRFLVSSETRGTIGQVQDDGKGNGTYQPFAADQRLISTVGLKLDATRNRLLAAVSDPGYNTAFSTAATKGKLAALAVIDLNGGAVASYVNLSNLRPTDAGHFANDVAVDNAGAAYVTDSFAPVIYRVGFATDGTPTANVLVENPQFQAPAGAFGLNGIVFHPDGYLLVAKSNDGTLYKVTLTSPATVTKVTTSTSLVGADGLLLQDNSTLLVVTNSQSKVYRLTTSDNWANAASNASATTTAGVYPTTLTKRSSTETYVLYSHLNALQSGQTPAVTEFTINKISF</sequence>